<evidence type="ECO:0000313" key="2">
    <source>
        <dbReference type="EMBL" id="DBA05094.1"/>
    </source>
</evidence>
<proteinExistence type="predicted"/>
<organism evidence="2 3">
    <name type="scientific">Lagenidium giganteum</name>
    <dbReference type="NCBI Taxonomy" id="4803"/>
    <lineage>
        <taxon>Eukaryota</taxon>
        <taxon>Sar</taxon>
        <taxon>Stramenopiles</taxon>
        <taxon>Oomycota</taxon>
        <taxon>Peronosporomycetes</taxon>
        <taxon>Pythiales</taxon>
        <taxon>Pythiaceae</taxon>
    </lineage>
</organism>
<reference evidence="2" key="1">
    <citation type="submission" date="2022-11" db="EMBL/GenBank/DDBJ databases">
        <authorList>
            <person name="Morgan W.R."/>
            <person name="Tartar A."/>
        </authorList>
    </citation>
    <scope>NUCLEOTIDE SEQUENCE</scope>
    <source>
        <strain evidence="2">ARSEF 373</strain>
    </source>
</reference>
<keyword evidence="1" id="KW-0472">Membrane</keyword>
<evidence type="ECO:0000313" key="3">
    <source>
        <dbReference type="Proteomes" id="UP001146120"/>
    </source>
</evidence>
<gene>
    <name evidence="2" type="ORF">N0F65_000782</name>
</gene>
<feature type="transmembrane region" description="Helical" evidence="1">
    <location>
        <begin position="15"/>
        <end position="32"/>
    </location>
</feature>
<name>A0AAV2ZHU4_9STRA</name>
<feature type="transmembrane region" description="Helical" evidence="1">
    <location>
        <begin position="169"/>
        <end position="189"/>
    </location>
</feature>
<reference evidence="2" key="2">
    <citation type="journal article" date="2023" name="Microbiol Resour">
        <title>Decontamination and Annotation of the Draft Genome Sequence of the Oomycete Lagenidium giganteum ARSEF 373.</title>
        <authorList>
            <person name="Morgan W.R."/>
            <person name="Tartar A."/>
        </authorList>
    </citation>
    <scope>NUCLEOTIDE SEQUENCE</scope>
    <source>
        <strain evidence="2">ARSEF 373</strain>
    </source>
</reference>
<dbReference type="Proteomes" id="UP001146120">
    <property type="component" value="Unassembled WGS sequence"/>
</dbReference>
<keyword evidence="1" id="KW-1133">Transmembrane helix</keyword>
<feature type="transmembrane region" description="Helical" evidence="1">
    <location>
        <begin position="85"/>
        <end position="109"/>
    </location>
</feature>
<dbReference type="AlphaFoldDB" id="A0AAV2ZHU4"/>
<evidence type="ECO:0008006" key="4">
    <source>
        <dbReference type="Google" id="ProtNLM"/>
    </source>
</evidence>
<dbReference type="EMBL" id="DAKRPA010000003">
    <property type="protein sequence ID" value="DBA05094.1"/>
    <property type="molecule type" value="Genomic_DNA"/>
</dbReference>
<protein>
    <recommendedName>
        <fullName evidence="4">RGS domain-containing protein</fullName>
    </recommendedName>
</protein>
<evidence type="ECO:0000256" key="1">
    <source>
        <dbReference type="SAM" id="Phobius"/>
    </source>
</evidence>
<keyword evidence="1" id="KW-0812">Transmembrane</keyword>
<comment type="caution">
    <text evidence="2">The sequence shown here is derived from an EMBL/GenBank/DDBJ whole genome shotgun (WGS) entry which is preliminary data.</text>
</comment>
<sequence length="389" mass="43604">MGGVNIFHVGYDIELWLVVLCLTVLALAIVLFDRALHHAQHALLRHPKYHDMLAKALGELMVFGLVALVMKIVKVTQTHETEVMVAFQAADMMMFLMAVALIVQSISVFGQLRTKNLEMDEAELHSSEELLRMRDPWHFVVISFFALNALYIAFFLMCVAHLTDTAFRLHGMLALMALPLPLLVNLGYFQPRMFRDFILVSGVHQLDTSAMFEVTKRLEQTLDGRTEFVDAVLQYLDEHSLNVDDVKAALADQDPESTGLVSVEGVRVVLSNHGFSMSRFRFNSIVRLLFPVQAAKIEYAVIVHMLSVGQDASTQCSSGSQRRRCNLALPSYESVQTLDLSSSDLDIVQPTLQQQRSLRFVKASRVASAPALVQPTTAQIRRLLTLESM</sequence>
<feature type="transmembrane region" description="Helical" evidence="1">
    <location>
        <begin position="53"/>
        <end position="73"/>
    </location>
</feature>
<accession>A0AAV2ZHU4</accession>
<feature type="transmembrane region" description="Helical" evidence="1">
    <location>
        <begin position="139"/>
        <end position="163"/>
    </location>
</feature>
<keyword evidence="3" id="KW-1185">Reference proteome</keyword>